<organism evidence="3 4">
    <name type="scientific">Egibacter rhizosphaerae</name>
    <dbReference type="NCBI Taxonomy" id="1670831"/>
    <lineage>
        <taxon>Bacteria</taxon>
        <taxon>Bacillati</taxon>
        <taxon>Actinomycetota</taxon>
        <taxon>Nitriliruptoria</taxon>
        <taxon>Egibacterales</taxon>
        <taxon>Egibacteraceae</taxon>
        <taxon>Egibacter</taxon>
    </lineage>
</organism>
<proteinExistence type="predicted"/>
<feature type="compositionally biased region" description="Basic and acidic residues" evidence="1">
    <location>
        <begin position="111"/>
        <end position="153"/>
    </location>
</feature>
<keyword evidence="4" id="KW-1185">Reference proteome</keyword>
<feature type="transmembrane region" description="Helical" evidence="2">
    <location>
        <begin position="35"/>
        <end position="57"/>
    </location>
</feature>
<keyword evidence="2" id="KW-1133">Transmembrane helix</keyword>
<feature type="region of interest" description="Disordered" evidence="1">
    <location>
        <begin position="61"/>
        <end position="153"/>
    </location>
</feature>
<keyword evidence="2" id="KW-0812">Transmembrane</keyword>
<name>A0A411YIQ2_9ACTN</name>
<dbReference type="Proteomes" id="UP000291469">
    <property type="component" value="Chromosome"/>
</dbReference>
<reference evidence="3 4" key="1">
    <citation type="submission" date="2019-01" db="EMBL/GenBank/DDBJ databases">
        <title>Egibacter rhizosphaerae EGI 80759T.</title>
        <authorList>
            <person name="Chen D.-D."/>
            <person name="Tian Y."/>
            <person name="Jiao J.-Y."/>
            <person name="Zhang X.-T."/>
            <person name="Zhang Y.-G."/>
            <person name="Zhang Y."/>
            <person name="Xiao M."/>
            <person name="Shu W.-S."/>
            <person name="Li W.-J."/>
        </authorList>
    </citation>
    <scope>NUCLEOTIDE SEQUENCE [LARGE SCALE GENOMIC DNA]</scope>
    <source>
        <strain evidence="3 4">EGI 80759</strain>
    </source>
</reference>
<dbReference type="KEGG" id="erz:ER308_16855"/>
<keyword evidence="2" id="KW-0472">Membrane</keyword>
<protein>
    <recommendedName>
        <fullName evidence="5">DUF5668 domain-containing protein</fullName>
    </recommendedName>
</protein>
<dbReference type="RefSeq" id="WP_131156070.1">
    <property type="nucleotide sequence ID" value="NZ_CP036402.1"/>
</dbReference>
<dbReference type="AlphaFoldDB" id="A0A411YIQ2"/>
<feature type="compositionally biased region" description="Low complexity" evidence="1">
    <location>
        <begin position="68"/>
        <end position="84"/>
    </location>
</feature>
<dbReference type="EMBL" id="CP036402">
    <property type="protein sequence ID" value="QBI21077.1"/>
    <property type="molecule type" value="Genomic_DNA"/>
</dbReference>
<evidence type="ECO:0008006" key="5">
    <source>
        <dbReference type="Google" id="ProtNLM"/>
    </source>
</evidence>
<evidence type="ECO:0000256" key="2">
    <source>
        <dbReference type="SAM" id="Phobius"/>
    </source>
</evidence>
<evidence type="ECO:0000256" key="1">
    <source>
        <dbReference type="SAM" id="MobiDB-lite"/>
    </source>
</evidence>
<gene>
    <name evidence="3" type="ORF">ER308_16855</name>
</gene>
<sequence>MTRHPIDPVSLVLGILATIAGIALLTDLGPPTFGALFRGVVDWWPILLVVVGIWLIAASQRRRSGAPAAVSAETAVTGAEEAAAPGKATEPEELAGPHQAASVPAGIDTATRPDEPHGARPDQPDEPDEARTDPPDEARPGEPEGSGEPRRDD</sequence>
<evidence type="ECO:0000313" key="3">
    <source>
        <dbReference type="EMBL" id="QBI21077.1"/>
    </source>
</evidence>
<accession>A0A411YIQ2</accession>
<evidence type="ECO:0000313" key="4">
    <source>
        <dbReference type="Proteomes" id="UP000291469"/>
    </source>
</evidence>